<dbReference type="GO" id="GO:0051082">
    <property type="term" value="F:unfolded protein binding"/>
    <property type="evidence" value="ECO:0007669"/>
    <property type="project" value="UniProtKB-UniRule"/>
</dbReference>
<evidence type="ECO:0000256" key="2">
    <source>
        <dbReference type="ARBA" id="ARBA00022741"/>
    </source>
</evidence>
<dbReference type="InterPro" id="IPR003959">
    <property type="entry name" value="ATPase_AAA_core"/>
</dbReference>
<evidence type="ECO:0000256" key="4">
    <source>
        <dbReference type="ARBA" id="ARBA00022840"/>
    </source>
</evidence>
<feature type="domain" description="ClpX-type ZB" evidence="8">
    <location>
        <begin position="1"/>
        <end position="54"/>
    </location>
</feature>
<reference evidence="9 10" key="1">
    <citation type="submission" date="2017-10" db="EMBL/GenBank/DDBJ databases">
        <title>Sequencing the genomes of 1000 actinobacteria strains.</title>
        <authorList>
            <person name="Klenk H.-P."/>
        </authorList>
    </citation>
    <scope>NUCLEOTIDE SEQUENCE [LARGE SCALE GENOMIC DNA]</scope>
    <source>
        <strain evidence="9 10">DSM 21798</strain>
    </source>
</reference>
<feature type="binding site" evidence="6 7">
    <location>
        <position position="38"/>
    </location>
    <ligand>
        <name>Zn(2+)</name>
        <dbReference type="ChEBI" id="CHEBI:29105"/>
    </ligand>
</feature>
<dbReference type="GO" id="GO:0016887">
    <property type="term" value="F:ATP hydrolysis activity"/>
    <property type="evidence" value="ECO:0007669"/>
    <property type="project" value="InterPro"/>
</dbReference>
<evidence type="ECO:0000313" key="9">
    <source>
        <dbReference type="EMBL" id="PFG31147.1"/>
    </source>
</evidence>
<dbReference type="Gene3D" id="1.10.8.60">
    <property type="match status" value="1"/>
</dbReference>
<feature type="binding site" evidence="6">
    <location>
        <begin position="126"/>
        <end position="133"/>
    </location>
    <ligand>
        <name>ATP</name>
        <dbReference type="ChEBI" id="CHEBI:30616"/>
    </ligand>
</feature>
<dbReference type="GO" id="GO:0140662">
    <property type="term" value="F:ATP-dependent protein folding chaperone"/>
    <property type="evidence" value="ECO:0007669"/>
    <property type="project" value="InterPro"/>
</dbReference>
<dbReference type="InterPro" id="IPR019489">
    <property type="entry name" value="Clp_ATPase_C"/>
</dbReference>
<name>A0A2A9DWH4_9MICO</name>
<keyword evidence="10" id="KW-1185">Reference proteome</keyword>
<evidence type="ECO:0000256" key="3">
    <source>
        <dbReference type="ARBA" id="ARBA00022833"/>
    </source>
</evidence>
<comment type="similarity">
    <text evidence="6 7">Belongs to the ClpX chaperone family.</text>
</comment>
<sequence length="423" mass="46192">MARIGESADLLKCSFCGKSQKQVQQLIAGPGVYICDECVELCNEIIEERLAEAGEASAGEFDLPKPKEIFDFLEEYVIGQEPAKRSLAVAVYNHYKRVKARSTLTSADSMHEDVEIAKSNILMVGPTGCGKTYLAQTLAKRLNVPFAVADATALTEAGYVGEDVENILLKLLQAADYDVKRAETGIIYIDEIDKIARKAENPSITRDVSGEGVQQALLKILEGTVASVPPQGGRKHPHQEFIQIDTTNVLFVVAGAFAGLEDIVSSRAGKRGIGFGAPLHSQDDNADLFSEVLPEDLHKFGLIPEFIGRLPVLTTVTPLDQHALMQILTEPRNALVKQFERMFELDGVELEFEREALEAIANLAVERKTGARGLRAILEDVLGPIMFDVPSSENVSRVIITREAVTEGAAPILEEHARREKSA</sequence>
<evidence type="ECO:0000256" key="5">
    <source>
        <dbReference type="ARBA" id="ARBA00023186"/>
    </source>
</evidence>
<keyword evidence="9" id="KW-0378">Hydrolase</keyword>
<dbReference type="EMBL" id="PDJE01000001">
    <property type="protein sequence ID" value="PFG31147.1"/>
    <property type="molecule type" value="Genomic_DNA"/>
</dbReference>
<dbReference type="InterPro" id="IPR059188">
    <property type="entry name" value="Znf_CLPX-like"/>
</dbReference>
<dbReference type="InterPro" id="IPR010603">
    <property type="entry name" value="Znf_CppX_C4"/>
</dbReference>
<dbReference type="PANTHER" id="PTHR48102">
    <property type="entry name" value="ATP-DEPENDENT CLP PROTEASE ATP-BINDING SUBUNIT CLPX-LIKE, MITOCHONDRIAL-RELATED"/>
    <property type="match status" value="1"/>
</dbReference>
<accession>A0A2A9DWH4</accession>
<dbReference type="GO" id="GO:0046983">
    <property type="term" value="F:protein dimerization activity"/>
    <property type="evidence" value="ECO:0007669"/>
    <property type="project" value="UniProtKB-UniRule"/>
</dbReference>
<feature type="binding site" evidence="6 7">
    <location>
        <position position="13"/>
    </location>
    <ligand>
        <name>Zn(2+)</name>
        <dbReference type="ChEBI" id="CHEBI:29105"/>
    </ligand>
</feature>
<dbReference type="Gene3D" id="6.20.220.10">
    <property type="entry name" value="ClpX chaperone, C4-type zinc finger domain"/>
    <property type="match status" value="1"/>
</dbReference>
<keyword evidence="5 6" id="KW-0143">Chaperone</keyword>
<dbReference type="Pfam" id="PF07724">
    <property type="entry name" value="AAA_2"/>
    <property type="match status" value="1"/>
</dbReference>
<dbReference type="InterPro" id="IPR004487">
    <property type="entry name" value="Clp_protease_ATP-bd_su_ClpX"/>
</dbReference>
<dbReference type="SUPFAM" id="SSF57716">
    <property type="entry name" value="Glucocorticoid receptor-like (DNA-binding domain)"/>
    <property type="match status" value="1"/>
</dbReference>
<dbReference type="HAMAP" id="MF_00175">
    <property type="entry name" value="ClpX"/>
    <property type="match status" value="1"/>
</dbReference>
<protein>
    <recommendedName>
        <fullName evidence="6">ATP-dependent Clp protease ATP-binding subunit ClpX</fullName>
    </recommendedName>
</protein>
<dbReference type="RefSeq" id="WP_098407522.1">
    <property type="nucleotide sequence ID" value="NZ_PDJE01000001.1"/>
</dbReference>
<dbReference type="SUPFAM" id="SSF52540">
    <property type="entry name" value="P-loop containing nucleoside triphosphate hydrolases"/>
    <property type="match status" value="1"/>
</dbReference>
<dbReference type="Pfam" id="PF06689">
    <property type="entry name" value="zf-C4_ClpX"/>
    <property type="match status" value="1"/>
</dbReference>
<dbReference type="FunFam" id="3.40.50.300:FF:000005">
    <property type="entry name" value="ATP-dependent Clp protease ATP-binding subunit ClpX"/>
    <property type="match status" value="1"/>
</dbReference>
<feature type="binding site" evidence="6 7">
    <location>
        <position position="35"/>
    </location>
    <ligand>
        <name>Zn(2+)</name>
        <dbReference type="ChEBI" id="CHEBI:29105"/>
    </ligand>
</feature>
<dbReference type="InterPro" id="IPR027417">
    <property type="entry name" value="P-loop_NTPase"/>
</dbReference>
<dbReference type="NCBIfam" id="NF003745">
    <property type="entry name" value="PRK05342.1"/>
    <property type="match status" value="1"/>
</dbReference>
<dbReference type="NCBIfam" id="TIGR00382">
    <property type="entry name" value="clpX"/>
    <property type="match status" value="1"/>
</dbReference>
<dbReference type="SMART" id="SM00994">
    <property type="entry name" value="zf-C4_ClpX"/>
    <property type="match status" value="1"/>
</dbReference>
<dbReference type="Pfam" id="PF10431">
    <property type="entry name" value="ClpB_D2-small"/>
    <property type="match status" value="1"/>
</dbReference>
<evidence type="ECO:0000256" key="6">
    <source>
        <dbReference type="HAMAP-Rule" id="MF_00175"/>
    </source>
</evidence>
<evidence type="ECO:0000256" key="7">
    <source>
        <dbReference type="PROSITE-ProRule" id="PRU01250"/>
    </source>
</evidence>
<comment type="subunit">
    <text evidence="6">Component of the ClpX-ClpP complex. Forms a hexameric ring that, in the presence of ATP, binds to fourteen ClpP subunits assembled into a disk-like structure with a central cavity, resembling the structure of eukaryotic proteasomes.</text>
</comment>
<dbReference type="GO" id="GO:0005524">
    <property type="term" value="F:ATP binding"/>
    <property type="evidence" value="ECO:0007669"/>
    <property type="project" value="UniProtKB-UniRule"/>
</dbReference>
<dbReference type="Gene3D" id="3.40.50.300">
    <property type="entry name" value="P-loop containing nucleotide triphosphate hydrolases"/>
    <property type="match status" value="1"/>
</dbReference>
<dbReference type="InterPro" id="IPR046425">
    <property type="entry name" value="ClpX_bact"/>
</dbReference>
<evidence type="ECO:0000313" key="10">
    <source>
        <dbReference type="Proteomes" id="UP000221369"/>
    </source>
</evidence>
<comment type="caution">
    <text evidence="9">The sequence shown here is derived from an EMBL/GenBank/DDBJ whole genome shotgun (WGS) entry which is preliminary data.</text>
</comment>
<dbReference type="SMART" id="SM01086">
    <property type="entry name" value="ClpB_D2-small"/>
    <property type="match status" value="1"/>
</dbReference>
<dbReference type="Proteomes" id="UP000221369">
    <property type="component" value="Unassembled WGS sequence"/>
</dbReference>
<dbReference type="CDD" id="cd19497">
    <property type="entry name" value="RecA-like_ClpX"/>
    <property type="match status" value="1"/>
</dbReference>
<gene>
    <name evidence="6" type="primary">clpX</name>
    <name evidence="9" type="ORF">ATJ78_2100</name>
</gene>
<dbReference type="GO" id="GO:0009376">
    <property type="term" value="C:HslUV protease complex"/>
    <property type="evidence" value="ECO:0007669"/>
    <property type="project" value="TreeGrafter"/>
</dbReference>
<dbReference type="InterPro" id="IPR003593">
    <property type="entry name" value="AAA+_ATPase"/>
</dbReference>
<keyword evidence="1 6" id="KW-0479">Metal-binding</keyword>
<dbReference type="FunFam" id="1.10.8.60:FF:000002">
    <property type="entry name" value="ATP-dependent Clp protease ATP-binding subunit ClpX"/>
    <property type="match status" value="1"/>
</dbReference>
<dbReference type="GO" id="GO:0008233">
    <property type="term" value="F:peptidase activity"/>
    <property type="evidence" value="ECO:0007669"/>
    <property type="project" value="UniProtKB-KW"/>
</dbReference>
<evidence type="ECO:0000256" key="1">
    <source>
        <dbReference type="ARBA" id="ARBA00022723"/>
    </source>
</evidence>
<dbReference type="GO" id="GO:0008270">
    <property type="term" value="F:zinc ion binding"/>
    <property type="evidence" value="ECO:0007669"/>
    <property type="project" value="UniProtKB-UniRule"/>
</dbReference>
<keyword evidence="4 6" id="KW-0067">ATP-binding</keyword>
<dbReference type="GO" id="GO:0051301">
    <property type="term" value="P:cell division"/>
    <property type="evidence" value="ECO:0007669"/>
    <property type="project" value="TreeGrafter"/>
</dbReference>
<keyword evidence="9" id="KW-0645">Protease</keyword>
<dbReference type="InterPro" id="IPR038366">
    <property type="entry name" value="Znf_CppX_C4_sf"/>
</dbReference>
<dbReference type="SMART" id="SM00382">
    <property type="entry name" value="AAA"/>
    <property type="match status" value="1"/>
</dbReference>
<comment type="function">
    <text evidence="6">ATP-dependent specificity component of the Clp protease. It directs the protease to specific substrates. Can perform chaperone functions in the absence of ClpP.</text>
</comment>
<feature type="binding site" evidence="6 7">
    <location>
        <position position="16"/>
    </location>
    <ligand>
        <name>Zn(2+)</name>
        <dbReference type="ChEBI" id="CHEBI:29105"/>
    </ligand>
</feature>
<dbReference type="GO" id="GO:0051603">
    <property type="term" value="P:proteolysis involved in protein catabolic process"/>
    <property type="evidence" value="ECO:0007669"/>
    <property type="project" value="TreeGrafter"/>
</dbReference>
<dbReference type="InterPro" id="IPR050052">
    <property type="entry name" value="ATP-dep_Clp_protease_ClpX"/>
</dbReference>
<dbReference type="AlphaFoldDB" id="A0A2A9DWH4"/>
<evidence type="ECO:0000259" key="8">
    <source>
        <dbReference type="PROSITE" id="PS51902"/>
    </source>
</evidence>
<dbReference type="PROSITE" id="PS51902">
    <property type="entry name" value="CLPX_ZB"/>
    <property type="match status" value="1"/>
</dbReference>
<proteinExistence type="inferred from homology"/>
<dbReference type="PANTHER" id="PTHR48102:SF7">
    <property type="entry name" value="ATP-DEPENDENT CLP PROTEASE ATP-BINDING SUBUNIT CLPX-LIKE, MITOCHONDRIAL"/>
    <property type="match status" value="1"/>
</dbReference>
<keyword evidence="2 6" id="KW-0547">Nucleotide-binding</keyword>
<dbReference type="OrthoDB" id="9804062at2"/>
<organism evidence="9 10">
    <name type="scientific">Paramicrobacterium agarici</name>
    <dbReference type="NCBI Taxonomy" id="630514"/>
    <lineage>
        <taxon>Bacteria</taxon>
        <taxon>Bacillati</taxon>
        <taxon>Actinomycetota</taxon>
        <taxon>Actinomycetes</taxon>
        <taxon>Micrococcales</taxon>
        <taxon>Microbacteriaceae</taxon>
        <taxon>Paramicrobacterium</taxon>
    </lineage>
</organism>
<keyword evidence="3 6" id="KW-0862">Zinc</keyword>